<dbReference type="Proteomes" id="UP000053989">
    <property type="component" value="Unassembled WGS sequence"/>
</dbReference>
<protein>
    <submittedName>
        <fullName evidence="2">Uncharacterized protein</fullName>
    </submittedName>
</protein>
<evidence type="ECO:0000256" key="1">
    <source>
        <dbReference type="SAM" id="MobiDB-lite"/>
    </source>
</evidence>
<dbReference type="HOGENOM" id="CLU_073637_0_0_1"/>
<dbReference type="InParanoid" id="A0A0C3E9R5"/>
<dbReference type="PANTHER" id="PTHR34693:SF1">
    <property type="entry name" value="PROTEIN PAR32"/>
    <property type="match status" value="1"/>
</dbReference>
<feature type="compositionally biased region" description="Basic and acidic residues" evidence="1">
    <location>
        <begin position="52"/>
        <end position="62"/>
    </location>
</feature>
<keyword evidence="3" id="KW-1185">Reference proteome</keyword>
<feature type="region of interest" description="Disordered" evidence="1">
    <location>
        <begin position="106"/>
        <end position="261"/>
    </location>
</feature>
<gene>
    <name evidence="2" type="ORF">SCLCIDRAFT_1165278</name>
</gene>
<organism evidence="2 3">
    <name type="scientific">Scleroderma citrinum Foug A</name>
    <dbReference type="NCBI Taxonomy" id="1036808"/>
    <lineage>
        <taxon>Eukaryota</taxon>
        <taxon>Fungi</taxon>
        <taxon>Dikarya</taxon>
        <taxon>Basidiomycota</taxon>
        <taxon>Agaricomycotina</taxon>
        <taxon>Agaricomycetes</taxon>
        <taxon>Agaricomycetidae</taxon>
        <taxon>Boletales</taxon>
        <taxon>Sclerodermatineae</taxon>
        <taxon>Sclerodermataceae</taxon>
        <taxon>Scleroderma</taxon>
    </lineage>
</organism>
<dbReference type="STRING" id="1036808.A0A0C3E9R5"/>
<dbReference type="EMBL" id="KN822026">
    <property type="protein sequence ID" value="KIM64721.1"/>
    <property type="molecule type" value="Genomic_DNA"/>
</dbReference>
<sequence length="261" mass="27715">MTDTLNSEDRSLSRGRDVFQSSGRGGAGNIRRTSLSRDARPHDGPDDMSQTRGREPAVHPDRMYSVGRGGAGNIRSPSRDPTVPSVHEDFVAESVYEQRLVREHAAAETVHSSGRGGAGNITRSRSRSRGPAVALHSTGRGGAGNMLPGESRPSTDVVIDQEERKRHPHAEGIHSTGRGGVANMTATHGPDIEHVHHQHHTGEYESSGRGGSGNIRSPSETRPPGSRDTSKEKHGVAALWNKMAHPGSHPHGPGVGQQGGP</sequence>
<dbReference type="PANTHER" id="PTHR34693">
    <property type="entry name" value="PROTEIN PAR32"/>
    <property type="match status" value="1"/>
</dbReference>
<dbReference type="Pfam" id="PF12223">
    <property type="entry name" value="DUF3602"/>
    <property type="match status" value="2"/>
</dbReference>
<accession>A0A0C3E9R5</accession>
<feature type="compositionally biased region" description="Basic and acidic residues" evidence="1">
    <location>
        <begin position="190"/>
        <end position="203"/>
    </location>
</feature>
<name>A0A0C3E9R5_9AGAM</name>
<evidence type="ECO:0000313" key="2">
    <source>
        <dbReference type="EMBL" id="KIM64721.1"/>
    </source>
</evidence>
<feature type="compositionally biased region" description="Basic and acidic residues" evidence="1">
    <location>
        <begin position="161"/>
        <end position="172"/>
    </location>
</feature>
<proteinExistence type="predicted"/>
<evidence type="ECO:0000313" key="3">
    <source>
        <dbReference type="Proteomes" id="UP000053989"/>
    </source>
</evidence>
<reference evidence="3" key="2">
    <citation type="submission" date="2015-01" db="EMBL/GenBank/DDBJ databases">
        <title>Evolutionary Origins and Diversification of the Mycorrhizal Mutualists.</title>
        <authorList>
            <consortium name="DOE Joint Genome Institute"/>
            <consortium name="Mycorrhizal Genomics Consortium"/>
            <person name="Kohler A."/>
            <person name="Kuo A."/>
            <person name="Nagy L.G."/>
            <person name="Floudas D."/>
            <person name="Copeland A."/>
            <person name="Barry K.W."/>
            <person name="Cichocki N."/>
            <person name="Veneault-Fourrey C."/>
            <person name="LaButti K."/>
            <person name="Lindquist E.A."/>
            <person name="Lipzen A."/>
            <person name="Lundell T."/>
            <person name="Morin E."/>
            <person name="Murat C."/>
            <person name="Riley R."/>
            <person name="Ohm R."/>
            <person name="Sun H."/>
            <person name="Tunlid A."/>
            <person name="Henrissat B."/>
            <person name="Grigoriev I.V."/>
            <person name="Hibbett D.S."/>
            <person name="Martin F."/>
        </authorList>
    </citation>
    <scope>NUCLEOTIDE SEQUENCE [LARGE SCALE GENOMIC DNA]</scope>
    <source>
        <strain evidence="3">Foug A</strain>
    </source>
</reference>
<reference evidence="2 3" key="1">
    <citation type="submission" date="2014-04" db="EMBL/GenBank/DDBJ databases">
        <authorList>
            <consortium name="DOE Joint Genome Institute"/>
            <person name="Kuo A."/>
            <person name="Kohler A."/>
            <person name="Nagy L.G."/>
            <person name="Floudas D."/>
            <person name="Copeland A."/>
            <person name="Barry K.W."/>
            <person name="Cichocki N."/>
            <person name="Veneault-Fourrey C."/>
            <person name="LaButti K."/>
            <person name="Lindquist E.A."/>
            <person name="Lipzen A."/>
            <person name="Lundell T."/>
            <person name="Morin E."/>
            <person name="Murat C."/>
            <person name="Sun H."/>
            <person name="Tunlid A."/>
            <person name="Henrissat B."/>
            <person name="Grigoriev I.V."/>
            <person name="Hibbett D.S."/>
            <person name="Martin F."/>
            <person name="Nordberg H.P."/>
            <person name="Cantor M.N."/>
            <person name="Hua S.X."/>
        </authorList>
    </citation>
    <scope>NUCLEOTIDE SEQUENCE [LARGE SCALE GENOMIC DNA]</scope>
    <source>
        <strain evidence="2 3">Foug A</strain>
    </source>
</reference>
<feature type="compositionally biased region" description="Basic and acidic residues" evidence="1">
    <location>
        <begin position="35"/>
        <end position="45"/>
    </location>
</feature>
<dbReference type="OrthoDB" id="2537432at2759"/>
<dbReference type="InterPro" id="IPR053203">
    <property type="entry name" value="Cisplatin_resist-associated"/>
</dbReference>
<dbReference type="AlphaFoldDB" id="A0A0C3E9R5"/>
<feature type="compositionally biased region" description="Basic and acidic residues" evidence="1">
    <location>
        <begin position="7"/>
        <end position="17"/>
    </location>
</feature>
<dbReference type="InterPro" id="IPR022024">
    <property type="entry name" value="DUF3602"/>
</dbReference>
<feature type="region of interest" description="Disordered" evidence="1">
    <location>
        <begin position="1"/>
        <end position="85"/>
    </location>
</feature>